<dbReference type="Proteomes" id="UP001433268">
    <property type="component" value="Unassembled WGS sequence"/>
</dbReference>
<dbReference type="SUPFAM" id="SSF57850">
    <property type="entry name" value="RING/U-box"/>
    <property type="match status" value="1"/>
</dbReference>
<accession>A0ABR1V6X3</accession>
<organism evidence="2 3">
    <name type="scientific">Apiospora hydei</name>
    <dbReference type="NCBI Taxonomy" id="1337664"/>
    <lineage>
        <taxon>Eukaryota</taxon>
        <taxon>Fungi</taxon>
        <taxon>Dikarya</taxon>
        <taxon>Ascomycota</taxon>
        <taxon>Pezizomycotina</taxon>
        <taxon>Sordariomycetes</taxon>
        <taxon>Xylariomycetidae</taxon>
        <taxon>Amphisphaeriales</taxon>
        <taxon>Apiosporaceae</taxon>
        <taxon>Apiospora</taxon>
    </lineage>
</organism>
<comment type="caution">
    <text evidence="2">The sequence shown here is derived from an EMBL/GenBank/DDBJ whole genome shotgun (WGS) entry which is preliminary data.</text>
</comment>
<reference evidence="2 3" key="1">
    <citation type="submission" date="2023-01" db="EMBL/GenBank/DDBJ databases">
        <title>Analysis of 21 Apiospora genomes using comparative genomics revels a genus with tremendous synthesis potential of carbohydrate active enzymes and secondary metabolites.</title>
        <authorList>
            <person name="Sorensen T."/>
        </authorList>
    </citation>
    <scope>NUCLEOTIDE SEQUENCE [LARGE SCALE GENOMIC DNA]</scope>
    <source>
        <strain evidence="2 3">CBS 114990</strain>
    </source>
</reference>
<evidence type="ECO:0000313" key="2">
    <source>
        <dbReference type="EMBL" id="KAK8066941.1"/>
    </source>
</evidence>
<feature type="compositionally biased region" description="Polar residues" evidence="1">
    <location>
        <begin position="1"/>
        <end position="10"/>
    </location>
</feature>
<name>A0ABR1V6X3_9PEZI</name>
<dbReference type="RefSeq" id="XP_066663694.1">
    <property type="nucleotide sequence ID" value="XM_066818002.1"/>
</dbReference>
<evidence type="ECO:0000313" key="3">
    <source>
        <dbReference type="Proteomes" id="UP001433268"/>
    </source>
</evidence>
<proteinExistence type="predicted"/>
<dbReference type="EMBL" id="JAQQWN010000009">
    <property type="protein sequence ID" value="KAK8066941.1"/>
    <property type="molecule type" value="Genomic_DNA"/>
</dbReference>
<protein>
    <submittedName>
        <fullName evidence="2">Uncharacterized protein</fullName>
    </submittedName>
</protein>
<gene>
    <name evidence="2" type="ORF">PG997_013688</name>
</gene>
<evidence type="ECO:0000256" key="1">
    <source>
        <dbReference type="SAM" id="MobiDB-lite"/>
    </source>
</evidence>
<dbReference type="GeneID" id="92051062"/>
<keyword evidence="3" id="KW-1185">Reference proteome</keyword>
<feature type="region of interest" description="Disordered" evidence="1">
    <location>
        <begin position="1"/>
        <end position="29"/>
    </location>
</feature>
<sequence length="388" mass="43346">MPLGSMTSWRTPAYRKTTPGSPGGSHISNNKIRELLRDTLGPHTDTSSYLKDFERMKSKGEALAIAFGSAFQDGLQTPEQELRRLLQFRSNYLAVFAGGSYLYKVLRKEVEELMKKIYAETTSQGLEVTCVFLAEYDMIISSVVATSLALAVENIPPLDRPLKTAGFGIHVSQRASPTHNCEGEQLASLILQKDHPPLPFLNNDKKEERARTKFMLICNPHSDRNEDIKVTTWKNVLAAGPAKTYELGLSVSGCNVRQGRVQFLLKGPVASAQGPELFFDYVCHKMPIRGGRKLSRDDKRWMLAMRLLVLDEVEELLVRCSHCLKIVRGMSYRFQTCVYWDFCSDCQAKGFGAHDGLVSGHISLATDLDQALPQGHSFTSMPSHCILQ</sequence>